<dbReference type="AlphaFoldDB" id="E6MML2"/>
<keyword evidence="6 7" id="KW-0961">Cell wall biogenesis/degradation</keyword>
<evidence type="ECO:0000256" key="2">
    <source>
        <dbReference type="ARBA" id="ARBA00022692"/>
    </source>
</evidence>
<dbReference type="Pfam" id="PF02618">
    <property type="entry name" value="YceG"/>
    <property type="match status" value="1"/>
</dbReference>
<dbReference type="PANTHER" id="PTHR30518">
    <property type="entry name" value="ENDOLYTIC MUREIN TRANSGLYCOSYLASE"/>
    <property type="match status" value="1"/>
</dbReference>
<accession>E6MML2</accession>
<keyword evidence="4 7" id="KW-0472">Membrane</keyword>
<dbReference type="PANTHER" id="PTHR30518:SF2">
    <property type="entry name" value="ENDOLYTIC MUREIN TRANSGLYCOSYLASE"/>
    <property type="match status" value="1"/>
</dbReference>
<evidence type="ECO:0000256" key="4">
    <source>
        <dbReference type="ARBA" id="ARBA00023136"/>
    </source>
</evidence>
<evidence type="ECO:0000313" key="8">
    <source>
        <dbReference type="EMBL" id="EFV05134.1"/>
    </source>
</evidence>
<dbReference type="Gene3D" id="3.30.160.60">
    <property type="entry name" value="Classic Zinc Finger"/>
    <property type="match status" value="1"/>
</dbReference>
<evidence type="ECO:0000256" key="5">
    <source>
        <dbReference type="ARBA" id="ARBA00023239"/>
    </source>
</evidence>
<gene>
    <name evidence="7" type="primary">mltG</name>
    <name evidence="8" type="ORF">HMPREF9420_0730</name>
</gene>
<dbReference type="GO" id="GO:0071555">
    <property type="term" value="P:cell wall organization"/>
    <property type="evidence" value="ECO:0007669"/>
    <property type="project" value="UniProtKB-KW"/>
</dbReference>
<keyword evidence="5 7" id="KW-0456">Lyase</keyword>
<comment type="subcellular location">
    <subcellularLocation>
        <location evidence="7">Cell membrane</location>
        <topology evidence="7">Single-pass membrane protein</topology>
    </subcellularLocation>
</comment>
<dbReference type="GO" id="GO:0005886">
    <property type="term" value="C:plasma membrane"/>
    <property type="evidence" value="ECO:0007669"/>
    <property type="project" value="UniProtKB-SubCell"/>
</dbReference>
<keyword evidence="9" id="KW-1185">Reference proteome</keyword>
<evidence type="ECO:0000256" key="6">
    <source>
        <dbReference type="ARBA" id="ARBA00023316"/>
    </source>
</evidence>
<comment type="similarity">
    <text evidence="7">Belongs to the transglycosylase MltG family.</text>
</comment>
<dbReference type="eggNOG" id="COG1559">
    <property type="taxonomic scope" value="Bacteria"/>
</dbReference>
<evidence type="ECO:0000313" key="9">
    <source>
        <dbReference type="Proteomes" id="UP000003874"/>
    </source>
</evidence>
<dbReference type="GO" id="GO:0008932">
    <property type="term" value="F:lytic endotransglycosylase activity"/>
    <property type="evidence" value="ECO:0007669"/>
    <property type="project" value="UniProtKB-UniRule"/>
</dbReference>
<comment type="function">
    <text evidence="7">Functions as a peptidoglycan terminase that cleaves nascent peptidoglycan strands endolytically to terminate their elongation.</text>
</comment>
<proteinExistence type="inferred from homology"/>
<keyword evidence="1 7" id="KW-1003">Cell membrane</keyword>
<protein>
    <recommendedName>
        <fullName evidence="7">Endolytic murein transglycosylase</fullName>
        <ecNumber evidence="7">4.2.2.29</ecNumber>
    </recommendedName>
    <alternativeName>
        <fullName evidence="7">Peptidoglycan lytic transglycosylase</fullName>
    </alternativeName>
    <alternativeName>
        <fullName evidence="7">Peptidoglycan polymerization terminase</fullName>
    </alternativeName>
</protein>
<comment type="catalytic activity">
    <reaction evidence="7">
        <text>a peptidoglycan chain = a peptidoglycan chain with N-acetyl-1,6-anhydromuramyl-[peptide] at the reducing end + a peptidoglycan chain with N-acetylglucosamine at the non-reducing end.</text>
        <dbReference type="EC" id="4.2.2.29"/>
    </reaction>
</comment>
<dbReference type="EMBL" id="AEQO01000078">
    <property type="protein sequence ID" value="EFV05134.1"/>
    <property type="molecule type" value="Genomic_DNA"/>
</dbReference>
<dbReference type="HAMAP" id="MF_02065">
    <property type="entry name" value="MltG"/>
    <property type="match status" value="1"/>
</dbReference>
<dbReference type="EC" id="4.2.2.29" evidence="7"/>
<evidence type="ECO:0000256" key="7">
    <source>
        <dbReference type="HAMAP-Rule" id="MF_02065"/>
    </source>
</evidence>
<feature type="site" description="Important for catalytic activity" evidence="7">
    <location>
        <position position="225"/>
    </location>
</feature>
<keyword evidence="3 7" id="KW-1133">Transmembrane helix</keyword>
<dbReference type="HOGENOM" id="CLU_025574_2_0_10"/>
<evidence type="ECO:0000256" key="3">
    <source>
        <dbReference type="ARBA" id="ARBA00022989"/>
    </source>
</evidence>
<feature type="transmembrane region" description="Helical" evidence="7">
    <location>
        <begin position="17"/>
        <end position="36"/>
    </location>
</feature>
<organism evidence="8 9">
    <name type="scientific">Segatella salivae DSM 15606</name>
    <dbReference type="NCBI Taxonomy" id="888832"/>
    <lineage>
        <taxon>Bacteria</taxon>
        <taxon>Pseudomonadati</taxon>
        <taxon>Bacteroidota</taxon>
        <taxon>Bacteroidia</taxon>
        <taxon>Bacteroidales</taxon>
        <taxon>Prevotellaceae</taxon>
        <taxon>Segatella</taxon>
    </lineage>
</organism>
<dbReference type="GO" id="GO:0009252">
    <property type="term" value="P:peptidoglycan biosynthetic process"/>
    <property type="evidence" value="ECO:0007669"/>
    <property type="project" value="UniProtKB-UniRule"/>
</dbReference>
<dbReference type="CDD" id="cd08010">
    <property type="entry name" value="MltG_like"/>
    <property type="match status" value="1"/>
</dbReference>
<dbReference type="STRING" id="888832.HMPREF9420_0730"/>
<reference evidence="8 9" key="1">
    <citation type="submission" date="2010-12" db="EMBL/GenBank/DDBJ databases">
        <authorList>
            <person name="Muzny D."/>
            <person name="Qin X."/>
            <person name="Deng J."/>
            <person name="Jiang H."/>
            <person name="Liu Y."/>
            <person name="Qu J."/>
            <person name="Song X.-Z."/>
            <person name="Zhang L."/>
            <person name="Thornton R."/>
            <person name="Coyle M."/>
            <person name="Francisco L."/>
            <person name="Jackson L."/>
            <person name="Javaid M."/>
            <person name="Korchina V."/>
            <person name="Kovar C."/>
            <person name="Mata R."/>
            <person name="Mathew T."/>
            <person name="Ngo R."/>
            <person name="Nguyen L."/>
            <person name="Nguyen N."/>
            <person name="Okwuonu G."/>
            <person name="Ongeri F."/>
            <person name="Pham C."/>
            <person name="Simmons D."/>
            <person name="Wilczek-Boney K."/>
            <person name="Hale W."/>
            <person name="Jakkamsetti A."/>
            <person name="Pham P."/>
            <person name="Ruth R."/>
            <person name="San Lucas F."/>
            <person name="Warren J."/>
            <person name="Zhang J."/>
            <person name="Zhao Z."/>
            <person name="Zhou C."/>
            <person name="Zhu D."/>
            <person name="Lee S."/>
            <person name="Bess C."/>
            <person name="Blankenburg K."/>
            <person name="Forbes L."/>
            <person name="Fu Q."/>
            <person name="Gubbala S."/>
            <person name="Hirani K."/>
            <person name="Jayaseelan J.C."/>
            <person name="Lara F."/>
            <person name="Munidasa M."/>
            <person name="Palculict T."/>
            <person name="Patil S."/>
            <person name="Pu L.-L."/>
            <person name="Saada N."/>
            <person name="Tang L."/>
            <person name="Weissenberger G."/>
            <person name="Zhu Y."/>
            <person name="Hemphill L."/>
            <person name="Shang Y."/>
            <person name="Youmans B."/>
            <person name="Ayvaz T."/>
            <person name="Ross M."/>
            <person name="Santibanez J."/>
            <person name="Aqrawi P."/>
            <person name="Gross S."/>
            <person name="Joshi V."/>
            <person name="Fowler G."/>
            <person name="Nazareth L."/>
            <person name="Reid J."/>
            <person name="Worley K."/>
            <person name="Petrosino J."/>
            <person name="Highlander S."/>
            <person name="Gibbs R."/>
        </authorList>
    </citation>
    <scope>NUCLEOTIDE SEQUENCE [LARGE SCALE GENOMIC DNA]</scope>
    <source>
        <strain evidence="8 9">DSM 15606</strain>
    </source>
</reference>
<dbReference type="InterPro" id="IPR003770">
    <property type="entry name" value="MLTG-like"/>
</dbReference>
<dbReference type="NCBIfam" id="TIGR00247">
    <property type="entry name" value="endolytic transglycosylase MltG"/>
    <property type="match status" value="1"/>
</dbReference>
<dbReference type="Proteomes" id="UP000003874">
    <property type="component" value="Unassembled WGS sequence"/>
</dbReference>
<comment type="caution">
    <text evidence="8">The sequence shown here is derived from an EMBL/GenBank/DDBJ whole genome shotgun (WGS) entry which is preliminary data.</text>
</comment>
<name>E6MML2_9BACT</name>
<sequence length="356" mass="41500">MRDIQYKMMKKELRKKYFIPALACVTVILGVVYYYFFSDFSTKNKTEYVYIDNDDNVDSVYHKLEPFASKHGMCAFRMMARHFDYGKRIKTGRYAIDKGDGALKVFRHMKNGLQTPVNLTIPSVRTLNRLAAEVSKRLMMDSTELYKALSNEDVCRKYGYDTATIACMFIPNTYDIYWNISIDRFLDRMQKESKKFWNFDRIQKAKQLGLTPEQVITLASIIDEETANNAEKPMIAGMYYNRLMLRDAKYPHGMPLQADPTIKFAWKRFDLKRIYNNLLSIHSPYNTYKNPGLPPGPIRIPSVAGIDAVLNRVHHDYLYMCAKEDFSGTHNFARTYDEHMKNAEKYSKALNARGIK</sequence>
<keyword evidence="2 7" id="KW-0812">Transmembrane</keyword>
<evidence type="ECO:0000256" key="1">
    <source>
        <dbReference type="ARBA" id="ARBA00022475"/>
    </source>
</evidence>